<reference evidence="8" key="1">
    <citation type="journal article" date="2019" name="Int. J. Syst. Evol. Microbiol.">
        <title>The Global Catalogue of Microorganisms (GCM) 10K type strain sequencing project: providing services to taxonomists for standard genome sequencing and annotation.</title>
        <authorList>
            <consortium name="The Broad Institute Genomics Platform"/>
            <consortium name="The Broad Institute Genome Sequencing Center for Infectious Disease"/>
            <person name="Wu L."/>
            <person name="Ma J."/>
        </authorList>
    </citation>
    <scope>NUCLEOTIDE SEQUENCE [LARGE SCALE GENOMIC DNA]</scope>
    <source>
        <strain evidence="8">CGMCC 1.13574</strain>
    </source>
</reference>
<evidence type="ECO:0000259" key="6">
    <source>
        <dbReference type="PROSITE" id="PS51935"/>
    </source>
</evidence>
<feature type="chain" id="PRO_5046597720" evidence="5">
    <location>
        <begin position="22"/>
        <end position="179"/>
    </location>
</feature>
<dbReference type="InterPro" id="IPR000064">
    <property type="entry name" value="NLP_P60_dom"/>
</dbReference>
<dbReference type="RefSeq" id="WP_386047456.1">
    <property type="nucleotide sequence ID" value="NZ_JBHUIO010000008.1"/>
</dbReference>
<keyword evidence="8" id="KW-1185">Reference proteome</keyword>
<dbReference type="Pfam" id="PF00877">
    <property type="entry name" value="NLPC_P60"/>
    <property type="match status" value="1"/>
</dbReference>
<dbReference type="PROSITE" id="PS51935">
    <property type="entry name" value="NLPC_P60"/>
    <property type="match status" value="1"/>
</dbReference>
<name>A0ABW5A0L4_9BACL</name>
<evidence type="ECO:0000256" key="5">
    <source>
        <dbReference type="SAM" id="SignalP"/>
    </source>
</evidence>
<accession>A0ABW5A0L4</accession>
<dbReference type="Proteomes" id="UP001597343">
    <property type="component" value="Unassembled WGS sequence"/>
</dbReference>
<dbReference type="InterPro" id="IPR051202">
    <property type="entry name" value="Peptidase_C40"/>
</dbReference>
<evidence type="ECO:0000313" key="7">
    <source>
        <dbReference type="EMBL" id="MFD2171005.1"/>
    </source>
</evidence>
<keyword evidence="4" id="KW-0788">Thiol protease</keyword>
<evidence type="ECO:0000256" key="3">
    <source>
        <dbReference type="ARBA" id="ARBA00022801"/>
    </source>
</evidence>
<dbReference type="PANTHER" id="PTHR47053">
    <property type="entry name" value="MUREIN DD-ENDOPEPTIDASE MEPH-RELATED"/>
    <property type="match status" value="1"/>
</dbReference>
<evidence type="ECO:0000313" key="8">
    <source>
        <dbReference type="Proteomes" id="UP001597343"/>
    </source>
</evidence>
<feature type="signal peptide" evidence="5">
    <location>
        <begin position="1"/>
        <end position="21"/>
    </location>
</feature>
<comment type="caution">
    <text evidence="7">The sequence shown here is derived from an EMBL/GenBank/DDBJ whole genome shotgun (WGS) entry which is preliminary data.</text>
</comment>
<organism evidence="7 8">
    <name type="scientific">Tumebacillus lipolyticus</name>
    <dbReference type="NCBI Taxonomy" id="1280370"/>
    <lineage>
        <taxon>Bacteria</taxon>
        <taxon>Bacillati</taxon>
        <taxon>Bacillota</taxon>
        <taxon>Bacilli</taxon>
        <taxon>Bacillales</taxon>
        <taxon>Alicyclobacillaceae</taxon>
        <taxon>Tumebacillus</taxon>
    </lineage>
</organism>
<evidence type="ECO:0000256" key="1">
    <source>
        <dbReference type="ARBA" id="ARBA00007074"/>
    </source>
</evidence>
<dbReference type="InterPro" id="IPR038765">
    <property type="entry name" value="Papain-like_cys_pep_sf"/>
</dbReference>
<dbReference type="PANTHER" id="PTHR47053:SF1">
    <property type="entry name" value="MUREIN DD-ENDOPEPTIDASE MEPH-RELATED"/>
    <property type="match status" value="1"/>
</dbReference>
<keyword evidence="3" id="KW-0378">Hydrolase</keyword>
<dbReference type="SUPFAM" id="SSF54001">
    <property type="entry name" value="Cysteine proteinases"/>
    <property type="match status" value="1"/>
</dbReference>
<feature type="domain" description="NlpC/P60" evidence="6">
    <location>
        <begin position="51"/>
        <end position="179"/>
    </location>
</feature>
<gene>
    <name evidence="7" type="ORF">ACFSOY_13515</name>
</gene>
<sequence>MKKMFLTLTATALLMGGFSAAASAEKTAPTPAVTTTTDAVVSVVANEGISSYYPNSLVSIMVTGSQIVTTARAQIGKNSGWDCSAFTQYVFNQHGISLPRVSADQATFGTAVAKSSLQPGDLVFFHSTVAGKSGVTHVGIYSGNDKMIHCPGTGDLVKEVEFITNSYWAPKYNNARRAI</sequence>
<dbReference type="EMBL" id="JBHUIO010000008">
    <property type="protein sequence ID" value="MFD2171005.1"/>
    <property type="molecule type" value="Genomic_DNA"/>
</dbReference>
<protein>
    <submittedName>
        <fullName evidence="7">C40 family peptidase</fullName>
    </submittedName>
</protein>
<dbReference type="Gene3D" id="3.90.1720.10">
    <property type="entry name" value="endopeptidase domain like (from Nostoc punctiforme)"/>
    <property type="match status" value="1"/>
</dbReference>
<comment type="similarity">
    <text evidence="1">Belongs to the peptidase C40 family.</text>
</comment>
<proteinExistence type="inferred from homology"/>
<evidence type="ECO:0000256" key="2">
    <source>
        <dbReference type="ARBA" id="ARBA00022670"/>
    </source>
</evidence>
<keyword evidence="5" id="KW-0732">Signal</keyword>
<keyword evidence="2" id="KW-0645">Protease</keyword>
<evidence type="ECO:0000256" key="4">
    <source>
        <dbReference type="ARBA" id="ARBA00022807"/>
    </source>
</evidence>